<keyword evidence="2" id="KW-1185">Reference proteome</keyword>
<reference evidence="1 2" key="1">
    <citation type="submission" date="2019-06" db="EMBL/GenBank/DDBJ databases">
        <title>WGS assembly of Gossypium darwinii.</title>
        <authorList>
            <person name="Chen Z.J."/>
            <person name="Sreedasyam A."/>
            <person name="Ando A."/>
            <person name="Song Q."/>
            <person name="De L."/>
            <person name="Hulse-Kemp A."/>
            <person name="Ding M."/>
            <person name="Ye W."/>
            <person name="Kirkbride R."/>
            <person name="Jenkins J."/>
            <person name="Plott C."/>
            <person name="Lovell J."/>
            <person name="Lin Y.-M."/>
            <person name="Vaughn R."/>
            <person name="Liu B."/>
            <person name="Li W."/>
            <person name="Simpson S."/>
            <person name="Scheffler B."/>
            <person name="Saski C."/>
            <person name="Grover C."/>
            <person name="Hu G."/>
            <person name="Conover J."/>
            <person name="Carlson J."/>
            <person name="Shu S."/>
            <person name="Boston L."/>
            <person name="Williams M."/>
            <person name="Peterson D."/>
            <person name="Mcgee K."/>
            <person name="Jones D."/>
            <person name="Wendel J."/>
            <person name="Stelly D."/>
            <person name="Grimwood J."/>
            <person name="Schmutz J."/>
        </authorList>
    </citation>
    <scope>NUCLEOTIDE SEQUENCE [LARGE SCALE GENOMIC DNA]</scope>
    <source>
        <strain evidence="1">1808015.09</strain>
    </source>
</reference>
<accession>A0A5D2F8K3</accession>
<dbReference type="AlphaFoldDB" id="A0A5D2F8K3"/>
<gene>
    <name evidence="1" type="ORF">ES288_A09G138200v1</name>
</gene>
<protein>
    <submittedName>
        <fullName evidence="1">Uncharacterized protein</fullName>
    </submittedName>
</protein>
<dbReference type="Proteomes" id="UP000323506">
    <property type="component" value="Chromosome A09"/>
</dbReference>
<name>A0A5D2F8K3_GOSDA</name>
<dbReference type="EMBL" id="CM017696">
    <property type="protein sequence ID" value="TYH02405.1"/>
    <property type="molecule type" value="Genomic_DNA"/>
</dbReference>
<sequence>MQFGIISMQSNKCIKILSKTEKGKKLKESPLTNVVIIDLSLLLILNLYSLQKKVPWESARSWVMDARARGCVWACRRTWGAERGGLRRKGKKGT</sequence>
<proteinExistence type="predicted"/>
<evidence type="ECO:0000313" key="2">
    <source>
        <dbReference type="Proteomes" id="UP000323506"/>
    </source>
</evidence>
<evidence type="ECO:0000313" key="1">
    <source>
        <dbReference type="EMBL" id="TYH02405.1"/>
    </source>
</evidence>
<organism evidence="1 2">
    <name type="scientific">Gossypium darwinii</name>
    <name type="common">Darwin's cotton</name>
    <name type="synonym">Gossypium barbadense var. darwinii</name>
    <dbReference type="NCBI Taxonomy" id="34276"/>
    <lineage>
        <taxon>Eukaryota</taxon>
        <taxon>Viridiplantae</taxon>
        <taxon>Streptophyta</taxon>
        <taxon>Embryophyta</taxon>
        <taxon>Tracheophyta</taxon>
        <taxon>Spermatophyta</taxon>
        <taxon>Magnoliopsida</taxon>
        <taxon>eudicotyledons</taxon>
        <taxon>Gunneridae</taxon>
        <taxon>Pentapetalae</taxon>
        <taxon>rosids</taxon>
        <taxon>malvids</taxon>
        <taxon>Malvales</taxon>
        <taxon>Malvaceae</taxon>
        <taxon>Malvoideae</taxon>
        <taxon>Gossypium</taxon>
    </lineage>
</organism>